<comment type="caution">
    <text evidence="8">The sequence shown here is derived from an EMBL/GenBank/DDBJ whole genome shotgun (WGS) entry which is preliminary data.</text>
</comment>
<name>A0A8S1B8F4_ARCPL</name>
<dbReference type="InterPro" id="IPR001254">
    <property type="entry name" value="Trypsin_dom"/>
</dbReference>
<reference evidence="8 9" key="1">
    <citation type="submission" date="2020-04" db="EMBL/GenBank/DDBJ databases">
        <authorList>
            <person name="Wallbank WR R."/>
            <person name="Pardo Diaz C."/>
            <person name="Kozak K."/>
            <person name="Martin S."/>
            <person name="Jiggins C."/>
            <person name="Moest M."/>
            <person name="Warren A I."/>
            <person name="Byers J.R.P. K."/>
            <person name="Montejo-Kovacevich G."/>
            <person name="Yen C E."/>
        </authorList>
    </citation>
    <scope>NUCLEOTIDE SEQUENCE [LARGE SCALE GENOMIC DNA]</scope>
</reference>
<dbReference type="SMART" id="SM00020">
    <property type="entry name" value="Tryp_SPc"/>
    <property type="match status" value="1"/>
</dbReference>
<keyword evidence="1" id="KW-0645">Protease</keyword>
<evidence type="ECO:0000256" key="4">
    <source>
        <dbReference type="ARBA" id="ARBA00023157"/>
    </source>
</evidence>
<feature type="region of interest" description="Disordered" evidence="5">
    <location>
        <begin position="370"/>
        <end position="390"/>
    </location>
</feature>
<dbReference type="PANTHER" id="PTHR24276">
    <property type="entry name" value="POLYSERASE-RELATED"/>
    <property type="match status" value="1"/>
</dbReference>
<dbReference type="AlphaFoldDB" id="A0A8S1B8F4"/>
<protein>
    <recommendedName>
        <fullName evidence="7">Peptidase S1 domain-containing protein</fullName>
    </recommendedName>
</protein>
<dbReference type="SUPFAM" id="SSF50494">
    <property type="entry name" value="Trypsin-like serine proteases"/>
    <property type="match status" value="1"/>
</dbReference>
<accession>A0A8S1B8F4</accession>
<feature type="compositionally biased region" description="Basic and acidic residues" evidence="5">
    <location>
        <begin position="29"/>
        <end position="38"/>
    </location>
</feature>
<feature type="domain" description="Peptidase S1" evidence="7">
    <location>
        <begin position="38"/>
        <end position="279"/>
    </location>
</feature>
<dbReference type="OrthoDB" id="7431978at2759"/>
<dbReference type="InterPro" id="IPR009003">
    <property type="entry name" value="Peptidase_S1_PA"/>
</dbReference>
<evidence type="ECO:0000256" key="3">
    <source>
        <dbReference type="ARBA" id="ARBA00022825"/>
    </source>
</evidence>
<dbReference type="InterPro" id="IPR050430">
    <property type="entry name" value="Peptidase_S1"/>
</dbReference>
<evidence type="ECO:0000256" key="6">
    <source>
        <dbReference type="SAM" id="SignalP"/>
    </source>
</evidence>
<dbReference type="PANTHER" id="PTHR24276:SF98">
    <property type="entry name" value="FI18310P1-RELATED"/>
    <property type="match status" value="1"/>
</dbReference>
<evidence type="ECO:0000313" key="8">
    <source>
        <dbReference type="EMBL" id="CAB3254977.1"/>
    </source>
</evidence>
<sequence>MKRGTVAALLFWIPALLALLGPATAADGDKLSNDHEHEAESDDEGESDSAPFMVVVEHGNGRRCGGSLVSLRTALTSAWCVRGLEGGNPRELWALSPGALPTPSRRVARVALVAGAESDSPAPHLQPAWVGAALDIAVLELEAPFGGGARSRPILMATRPEDCATGTVCHIVRVRGRPPHLRIVDAVLVPGETCGAAAPGWASLRDSALCLTGPTLCSMDRGAGVVCDGKLCGVLSRSARAAGNASQNNSPNTTSATQADSTCGNIHVALSVARMRHFLHCAHTLRACGRGGECSNQCSERQLMVLEASEGGSGGGDSDSQAERFYTSSSSIQRPTATIALTTERRSTERVAFDNPPTTIERFIPMFKTEDSSPTRSVPPATMTTRHTSTIQESTLRPSFEFEPNRADFRGPARTSRVYLKAGEYGDNAVDYGEAEESGMGGGPGAPATTTAGTAVSMTTVPGTFTPVILTLKSNSAVTSNSMHSFLTYTDDLSTKTTTSHVSTKKPSSIAVRLSKLDAQRAPKTNLAHAVYVPTFGVTCPMGPMGCPTMGQRHGPSDPTSGWIVQFDAVTNLTTR</sequence>
<dbReference type="EMBL" id="CADEBD010000422">
    <property type="protein sequence ID" value="CAB3254977.1"/>
    <property type="molecule type" value="Genomic_DNA"/>
</dbReference>
<evidence type="ECO:0000259" key="7">
    <source>
        <dbReference type="SMART" id="SM00020"/>
    </source>
</evidence>
<evidence type="ECO:0000256" key="5">
    <source>
        <dbReference type="SAM" id="MobiDB-lite"/>
    </source>
</evidence>
<organism evidence="8 9">
    <name type="scientific">Arctia plantaginis</name>
    <name type="common">Wood tiger moth</name>
    <name type="synonym">Phalaena plantaginis</name>
    <dbReference type="NCBI Taxonomy" id="874455"/>
    <lineage>
        <taxon>Eukaryota</taxon>
        <taxon>Metazoa</taxon>
        <taxon>Ecdysozoa</taxon>
        <taxon>Arthropoda</taxon>
        <taxon>Hexapoda</taxon>
        <taxon>Insecta</taxon>
        <taxon>Pterygota</taxon>
        <taxon>Neoptera</taxon>
        <taxon>Endopterygota</taxon>
        <taxon>Lepidoptera</taxon>
        <taxon>Glossata</taxon>
        <taxon>Ditrysia</taxon>
        <taxon>Noctuoidea</taxon>
        <taxon>Erebidae</taxon>
        <taxon>Arctiinae</taxon>
        <taxon>Arctia</taxon>
    </lineage>
</organism>
<proteinExistence type="predicted"/>
<keyword evidence="3" id="KW-0720">Serine protease</keyword>
<feature type="region of interest" description="Disordered" evidence="5">
    <location>
        <begin position="309"/>
        <end position="331"/>
    </location>
</feature>
<gene>
    <name evidence="8" type="ORF">APLA_LOCUS15109</name>
</gene>
<dbReference type="Proteomes" id="UP000494256">
    <property type="component" value="Unassembled WGS sequence"/>
</dbReference>
<dbReference type="GO" id="GO:0006508">
    <property type="term" value="P:proteolysis"/>
    <property type="evidence" value="ECO:0007669"/>
    <property type="project" value="UniProtKB-KW"/>
</dbReference>
<keyword evidence="6" id="KW-0732">Signal</keyword>
<feature type="chain" id="PRO_5035930255" description="Peptidase S1 domain-containing protein" evidence="6">
    <location>
        <begin position="26"/>
        <end position="576"/>
    </location>
</feature>
<feature type="signal peptide" evidence="6">
    <location>
        <begin position="1"/>
        <end position="25"/>
    </location>
</feature>
<dbReference type="InterPro" id="IPR043504">
    <property type="entry name" value="Peptidase_S1_PA_chymotrypsin"/>
</dbReference>
<keyword evidence="4" id="KW-1015">Disulfide bond</keyword>
<dbReference type="Pfam" id="PF00089">
    <property type="entry name" value="Trypsin"/>
    <property type="match status" value="1"/>
</dbReference>
<evidence type="ECO:0000256" key="1">
    <source>
        <dbReference type="ARBA" id="ARBA00022670"/>
    </source>
</evidence>
<evidence type="ECO:0000256" key="2">
    <source>
        <dbReference type="ARBA" id="ARBA00022801"/>
    </source>
</evidence>
<dbReference type="Gene3D" id="2.40.10.10">
    <property type="entry name" value="Trypsin-like serine proteases"/>
    <property type="match status" value="1"/>
</dbReference>
<feature type="region of interest" description="Disordered" evidence="5">
    <location>
        <begin position="29"/>
        <end position="49"/>
    </location>
</feature>
<feature type="compositionally biased region" description="Polar residues" evidence="5">
    <location>
        <begin position="374"/>
        <end position="390"/>
    </location>
</feature>
<evidence type="ECO:0000313" key="9">
    <source>
        <dbReference type="Proteomes" id="UP000494256"/>
    </source>
</evidence>
<keyword evidence="2" id="KW-0378">Hydrolase</keyword>
<dbReference type="GO" id="GO:0004252">
    <property type="term" value="F:serine-type endopeptidase activity"/>
    <property type="evidence" value="ECO:0007669"/>
    <property type="project" value="InterPro"/>
</dbReference>